<reference evidence="2 3" key="1">
    <citation type="submission" date="2023-03" db="EMBL/GenBank/DDBJ databases">
        <title>High recombination rates correlate with genetic variation in Cardiocondyla obscurior ants.</title>
        <authorList>
            <person name="Errbii M."/>
        </authorList>
    </citation>
    <scope>NUCLEOTIDE SEQUENCE [LARGE SCALE GENOMIC DNA]</scope>
    <source>
        <strain evidence="2">Alpha-2009</strain>
        <tissue evidence="2">Whole body</tissue>
    </source>
</reference>
<evidence type="ECO:0000256" key="1">
    <source>
        <dbReference type="SAM" id="MobiDB-lite"/>
    </source>
</evidence>
<organism evidence="2 3">
    <name type="scientific">Cardiocondyla obscurior</name>
    <dbReference type="NCBI Taxonomy" id="286306"/>
    <lineage>
        <taxon>Eukaryota</taxon>
        <taxon>Metazoa</taxon>
        <taxon>Ecdysozoa</taxon>
        <taxon>Arthropoda</taxon>
        <taxon>Hexapoda</taxon>
        <taxon>Insecta</taxon>
        <taxon>Pterygota</taxon>
        <taxon>Neoptera</taxon>
        <taxon>Endopterygota</taxon>
        <taxon>Hymenoptera</taxon>
        <taxon>Apocrita</taxon>
        <taxon>Aculeata</taxon>
        <taxon>Formicoidea</taxon>
        <taxon>Formicidae</taxon>
        <taxon>Myrmicinae</taxon>
        <taxon>Cardiocondyla</taxon>
    </lineage>
</organism>
<keyword evidence="3" id="KW-1185">Reference proteome</keyword>
<comment type="caution">
    <text evidence="2">The sequence shown here is derived from an EMBL/GenBank/DDBJ whole genome shotgun (WGS) entry which is preliminary data.</text>
</comment>
<proteinExistence type="predicted"/>
<feature type="compositionally biased region" description="Basic residues" evidence="1">
    <location>
        <begin position="39"/>
        <end position="54"/>
    </location>
</feature>
<dbReference type="EMBL" id="JADYXP020000016">
    <property type="protein sequence ID" value="KAL0107501.1"/>
    <property type="molecule type" value="Genomic_DNA"/>
</dbReference>
<gene>
    <name evidence="2" type="ORF">PUN28_014666</name>
</gene>
<feature type="region of interest" description="Disordered" evidence="1">
    <location>
        <begin position="39"/>
        <end position="78"/>
    </location>
</feature>
<evidence type="ECO:0000313" key="2">
    <source>
        <dbReference type="EMBL" id="KAL0107501.1"/>
    </source>
</evidence>
<dbReference type="AlphaFoldDB" id="A0AAW2EYL4"/>
<dbReference type="Proteomes" id="UP001430953">
    <property type="component" value="Unassembled WGS sequence"/>
</dbReference>
<protein>
    <submittedName>
        <fullName evidence="2">Uncharacterized protein</fullName>
    </submittedName>
</protein>
<evidence type="ECO:0000313" key="3">
    <source>
        <dbReference type="Proteomes" id="UP001430953"/>
    </source>
</evidence>
<feature type="compositionally biased region" description="Pro residues" evidence="1">
    <location>
        <begin position="69"/>
        <end position="78"/>
    </location>
</feature>
<accession>A0AAW2EYL4</accession>
<name>A0AAW2EYL4_9HYME</name>
<sequence length="78" mass="9405">MTYFIQMLYRVGYRTRNGNFHSSIKVSSIREFPRAVRTFRHFRKKKKKKKKKKIPSLQRLAREAGRETPFPPPPKRTV</sequence>